<keyword evidence="2" id="KW-0963">Cytoplasm</keyword>
<dbReference type="AlphaFoldDB" id="K0R9S4"/>
<sequence>MSSSRADILRSLRDDDEDFTRLCVCDEAFERGDYRPESSEELGWLGHFAKKTAHLEEFGVCGSDVLNDCSEQSVDRFFEDIGECKRIKKLNFNYSYDLAEIVHMLGPAIKNNNITHFTLEECGLRETDVNHIFAAFCDTKGLEELSIRGDVDHHLDDGFMAGCIPSLAACKGMRKLNLIFLNLSTRSCAALSAVFPQMTMVHELDLGDNSINDGGVEVLVRGLANCKHLHSLRLCRNSIADDGLEMLIQSLPANVDTLDLRRNAIALARQLPLLRFKELHLSCDTLSTGGPGVIAASLANPECRLEVLEILNIGDEGAAILAPSLRNNQRLTKLALTGINITTAGRNAFLPILCDPTSINATHGSNHTLQSLGYTLRYI</sequence>
<accession>K0R9S4</accession>
<organism evidence="4 5">
    <name type="scientific">Thalassiosira oceanica</name>
    <name type="common">Marine diatom</name>
    <dbReference type="NCBI Taxonomy" id="159749"/>
    <lineage>
        <taxon>Eukaryota</taxon>
        <taxon>Sar</taxon>
        <taxon>Stramenopiles</taxon>
        <taxon>Ochrophyta</taxon>
        <taxon>Bacillariophyta</taxon>
        <taxon>Coscinodiscophyceae</taxon>
        <taxon>Thalassiosirophycidae</taxon>
        <taxon>Thalassiosirales</taxon>
        <taxon>Thalassiosiraceae</taxon>
        <taxon>Thalassiosira</taxon>
    </lineage>
</organism>
<dbReference type="SUPFAM" id="SSF52047">
    <property type="entry name" value="RNI-like"/>
    <property type="match status" value="1"/>
</dbReference>
<gene>
    <name evidence="4" type="ORF">THAOC_35722</name>
</gene>
<reference evidence="4 5" key="1">
    <citation type="journal article" date="2012" name="Genome Biol.">
        <title>Genome and low-iron response of an oceanic diatom adapted to chronic iron limitation.</title>
        <authorList>
            <person name="Lommer M."/>
            <person name="Specht M."/>
            <person name="Roy A.S."/>
            <person name="Kraemer L."/>
            <person name="Andreson R."/>
            <person name="Gutowska M.A."/>
            <person name="Wolf J."/>
            <person name="Bergner S.V."/>
            <person name="Schilhabel M.B."/>
            <person name="Klostermeier U.C."/>
            <person name="Beiko R.G."/>
            <person name="Rosenstiel P."/>
            <person name="Hippler M."/>
            <person name="Laroche J."/>
        </authorList>
    </citation>
    <scope>NUCLEOTIDE SEQUENCE [LARGE SCALE GENOMIC DNA]</scope>
    <source>
        <strain evidence="4 5">CCMP1005</strain>
    </source>
</reference>
<keyword evidence="5" id="KW-1185">Reference proteome</keyword>
<evidence type="ECO:0000256" key="1">
    <source>
        <dbReference type="ARBA" id="ARBA00004245"/>
    </source>
</evidence>
<evidence type="ECO:0000313" key="5">
    <source>
        <dbReference type="Proteomes" id="UP000266841"/>
    </source>
</evidence>
<dbReference type="InterPro" id="IPR052410">
    <property type="entry name" value="DRC5"/>
</dbReference>
<keyword evidence="3" id="KW-0206">Cytoskeleton</keyword>
<evidence type="ECO:0000256" key="2">
    <source>
        <dbReference type="ARBA" id="ARBA00022490"/>
    </source>
</evidence>
<dbReference type="EMBL" id="AGNL01048355">
    <property type="protein sequence ID" value="EJK45661.1"/>
    <property type="molecule type" value="Genomic_DNA"/>
</dbReference>
<dbReference type="SMART" id="SM00368">
    <property type="entry name" value="LRR_RI"/>
    <property type="match status" value="4"/>
</dbReference>
<dbReference type="GO" id="GO:0005856">
    <property type="term" value="C:cytoskeleton"/>
    <property type="evidence" value="ECO:0007669"/>
    <property type="project" value="UniProtKB-SubCell"/>
</dbReference>
<protein>
    <submittedName>
        <fullName evidence="4">Uncharacterized protein</fullName>
    </submittedName>
</protein>
<proteinExistence type="predicted"/>
<comment type="subcellular location">
    <subcellularLocation>
        <location evidence="1">Cytoplasm</location>
        <location evidence="1">Cytoskeleton</location>
    </subcellularLocation>
</comment>
<dbReference type="InterPro" id="IPR032675">
    <property type="entry name" value="LRR_dom_sf"/>
</dbReference>
<dbReference type="Gene3D" id="3.80.10.10">
    <property type="entry name" value="Ribonuclease Inhibitor"/>
    <property type="match status" value="3"/>
</dbReference>
<name>K0R9S4_THAOC</name>
<dbReference type="PANTHER" id="PTHR24107">
    <property type="entry name" value="YNEIN REGULATORY COMPLEX SUBUNIT 5"/>
    <property type="match status" value="1"/>
</dbReference>
<dbReference type="OrthoDB" id="120976at2759"/>
<dbReference type="Proteomes" id="UP000266841">
    <property type="component" value="Unassembled WGS sequence"/>
</dbReference>
<evidence type="ECO:0000313" key="4">
    <source>
        <dbReference type="EMBL" id="EJK45661.1"/>
    </source>
</evidence>
<dbReference type="PANTHER" id="PTHR24107:SF2">
    <property type="entry name" value="NLR FAMILY CARD DOMAIN CONTAINING 3"/>
    <property type="match status" value="1"/>
</dbReference>
<evidence type="ECO:0000256" key="3">
    <source>
        <dbReference type="ARBA" id="ARBA00023212"/>
    </source>
</evidence>
<comment type="caution">
    <text evidence="4">The sequence shown here is derived from an EMBL/GenBank/DDBJ whole genome shotgun (WGS) entry which is preliminary data.</text>
</comment>